<keyword evidence="1" id="KW-0812">Transmembrane</keyword>
<organism evidence="2 3">
    <name type="scientific">Fusarium zealandicum</name>
    <dbReference type="NCBI Taxonomy" id="1053134"/>
    <lineage>
        <taxon>Eukaryota</taxon>
        <taxon>Fungi</taxon>
        <taxon>Dikarya</taxon>
        <taxon>Ascomycota</taxon>
        <taxon>Pezizomycotina</taxon>
        <taxon>Sordariomycetes</taxon>
        <taxon>Hypocreomycetidae</taxon>
        <taxon>Hypocreales</taxon>
        <taxon>Nectriaceae</taxon>
        <taxon>Fusarium</taxon>
        <taxon>Fusarium staphyleae species complex</taxon>
    </lineage>
</organism>
<dbReference type="Proteomes" id="UP000635477">
    <property type="component" value="Unassembled WGS sequence"/>
</dbReference>
<sequence length="118" mass="12996">MSLDKSIHSSISRVYIVVLEAGKHRYITLFVIALFPRCIFVIFCITRGLGLILIPFDGLLSPFRVPKPPESVGQYDIFLYQVRSVPGGPIPTPTPPPLSRDAFAVLAKVLATARPTTM</sequence>
<proteinExistence type="predicted"/>
<accession>A0A8H4UQE8</accession>
<protein>
    <submittedName>
        <fullName evidence="2">Uncharacterized protein</fullName>
    </submittedName>
</protein>
<evidence type="ECO:0000313" key="2">
    <source>
        <dbReference type="EMBL" id="KAF4981574.1"/>
    </source>
</evidence>
<keyword evidence="1" id="KW-0472">Membrane</keyword>
<keyword evidence="1" id="KW-1133">Transmembrane helix</keyword>
<keyword evidence="3" id="KW-1185">Reference proteome</keyword>
<feature type="transmembrane region" description="Helical" evidence="1">
    <location>
        <begin position="26"/>
        <end position="54"/>
    </location>
</feature>
<reference evidence="2" key="2">
    <citation type="submission" date="2020-05" db="EMBL/GenBank/DDBJ databases">
        <authorList>
            <person name="Kim H.-S."/>
            <person name="Proctor R.H."/>
            <person name="Brown D.W."/>
        </authorList>
    </citation>
    <scope>NUCLEOTIDE SEQUENCE</scope>
    <source>
        <strain evidence="2">NRRL 22465</strain>
    </source>
</reference>
<reference evidence="2" key="1">
    <citation type="journal article" date="2020" name="BMC Genomics">
        <title>Correction to: Identification and distribution of gene clusters required for synthesis of sphingolipid metabolism inhibitors in diverse species of the filamentous fungus Fusarium.</title>
        <authorList>
            <person name="Kim H.S."/>
            <person name="Lohmar J.M."/>
            <person name="Busman M."/>
            <person name="Brown D.W."/>
            <person name="Naumann T.A."/>
            <person name="Divon H.H."/>
            <person name="Lysoe E."/>
            <person name="Uhlig S."/>
            <person name="Proctor R.H."/>
        </authorList>
    </citation>
    <scope>NUCLEOTIDE SEQUENCE</scope>
    <source>
        <strain evidence="2">NRRL 22465</strain>
    </source>
</reference>
<name>A0A8H4UQE8_9HYPO</name>
<comment type="caution">
    <text evidence="2">The sequence shown here is derived from an EMBL/GenBank/DDBJ whole genome shotgun (WGS) entry which is preliminary data.</text>
</comment>
<evidence type="ECO:0000313" key="3">
    <source>
        <dbReference type="Proteomes" id="UP000635477"/>
    </source>
</evidence>
<dbReference type="AlphaFoldDB" id="A0A8H4UQE8"/>
<evidence type="ECO:0000256" key="1">
    <source>
        <dbReference type="SAM" id="Phobius"/>
    </source>
</evidence>
<dbReference type="EMBL" id="JABEYC010000160">
    <property type="protein sequence ID" value="KAF4981574.1"/>
    <property type="molecule type" value="Genomic_DNA"/>
</dbReference>
<gene>
    <name evidence="2" type="ORF">FZEAL_2640</name>
</gene>